<comment type="caution">
    <text evidence="1">The sequence shown here is derived from an EMBL/GenBank/DDBJ whole genome shotgun (WGS) entry which is preliminary data.</text>
</comment>
<protein>
    <submittedName>
        <fullName evidence="1">Uncharacterized protein</fullName>
    </submittedName>
</protein>
<dbReference type="OrthoDB" id="4155311at2759"/>
<dbReference type="HOGENOM" id="CLU_1085873_0_0_1"/>
<gene>
    <name evidence="1" type="ORF">A1O5_10025</name>
</gene>
<reference evidence="1 2" key="1">
    <citation type="submission" date="2013-03" db="EMBL/GenBank/DDBJ databases">
        <title>The Genome Sequence of Cladophialophora psammophila CBS 110553.</title>
        <authorList>
            <consortium name="The Broad Institute Genomics Platform"/>
            <person name="Cuomo C."/>
            <person name="de Hoog S."/>
            <person name="Gorbushina A."/>
            <person name="Walker B."/>
            <person name="Young S.K."/>
            <person name="Zeng Q."/>
            <person name="Gargeya S."/>
            <person name="Fitzgerald M."/>
            <person name="Haas B."/>
            <person name="Abouelleil A."/>
            <person name="Allen A.W."/>
            <person name="Alvarado L."/>
            <person name="Arachchi H.M."/>
            <person name="Berlin A.M."/>
            <person name="Chapman S.B."/>
            <person name="Gainer-Dewar J."/>
            <person name="Goldberg J."/>
            <person name="Griggs A."/>
            <person name="Gujja S."/>
            <person name="Hansen M."/>
            <person name="Howarth C."/>
            <person name="Imamovic A."/>
            <person name="Ireland A."/>
            <person name="Larimer J."/>
            <person name="McCowan C."/>
            <person name="Murphy C."/>
            <person name="Pearson M."/>
            <person name="Poon T.W."/>
            <person name="Priest M."/>
            <person name="Roberts A."/>
            <person name="Saif S."/>
            <person name="Shea T."/>
            <person name="Sisk P."/>
            <person name="Sykes S."/>
            <person name="Wortman J."/>
            <person name="Nusbaum C."/>
            <person name="Birren B."/>
        </authorList>
    </citation>
    <scope>NUCLEOTIDE SEQUENCE [LARGE SCALE GENOMIC DNA]</scope>
    <source>
        <strain evidence="1 2">CBS 110553</strain>
    </source>
</reference>
<keyword evidence="2" id="KW-1185">Reference proteome</keyword>
<organism evidence="1 2">
    <name type="scientific">Cladophialophora psammophila CBS 110553</name>
    <dbReference type="NCBI Taxonomy" id="1182543"/>
    <lineage>
        <taxon>Eukaryota</taxon>
        <taxon>Fungi</taxon>
        <taxon>Dikarya</taxon>
        <taxon>Ascomycota</taxon>
        <taxon>Pezizomycotina</taxon>
        <taxon>Eurotiomycetes</taxon>
        <taxon>Chaetothyriomycetidae</taxon>
        <taxon>Chaetothyriales</taxon>
        <taxon>Herpotrichiellaceae</taxon>
        <taxon>Cladophialophora</taxon>
    </lineage>
</organism>
<evidence type="ECO:0000313" key="1">
    <source>
        <dbReference type="EMBL" id="EXJ66830.1"/>
    </source>
</evidence>
<sequence>MAMLNGIKEFLGAQLYGPSASRAKSEESGNAGVDDLPATTDPWEKARRELKDAGAQLALSINHSRSMETDNRRFDDKFRRMYKRFREELRTCSGAWQEAPWLVFDWFKCSEVHSEKMQLGLLSEAEDPGPLPKLWKVLMAMNLYIVLLATRQSLDRMMKGVQKMLKDDFPQLTRTRMRFWTPEMRQLKSEEAMTVRGWETFNRMLENMSLELSVALREIKKENGDDQAGTGEGNREPICEVLRREIHKEHPHLDLPDLSLHVEL</sequence>
<proteinExistence type="predicted"/>
<dbReference type="AlphaFoldDB" id="W9WPD2"/>
<evidence type="ECO:0000313" key="2">
    <source>
        <dbReference type="Proteomes" id="UP000019471"/>
    </source>
</evidence>
<dbReference type="EMBL" id="AMGX01000018">
    <property type="protein sequence ID" value="EXJ66830.1"/>
    <property type="molecule type" value="Genomic_DNA"/>
</dbReference>
<accession>W9WPD2</accession>
<name>W9WPD2_9EURO</name>
<dbReference type="Proteomes" id="UP000019471">
    <property type="component" value="Unassembled WGS sequence"/>
</dbReference>
<dbReference type="GeneID" id="19194720"/>
<dbReference type="RefSeq" id="XP_007748793.1">
    <property type="nucleotide sequence ID" value="XM_007750603.1"/>
</dbReference>